<dbReference type="Pfam" id="PF00226">
    <property type="entry name" value="DnaJ"/>
    <property type="match status" value="1"/>
</dbReference>
<organism evidence="9 10">
    <name type="scientific">Cryptosporidium xiaoi</name>
    <dbReference type="NCBI Taxonomy" id="659607"/>
    <lineage>
        <taxon>Eukaryota</taxon>
        <taxon>Sar</taxon>
        <taxon>Alveolata</taxon>
        <taxon>Apicomplexa</taxon>
        <taxon>Conoidasida</taxon>
        <taxon>Coccidia</taxon>
        <taxon>Eucoccidiorida</taxon>
        <taxon>Eimeriorina</taxon>
        <taxon>Cryptosporidiidae</taxon>
        <taxon>Cryptosporidium</taxon>
    </lineage>
</organism>
<dbReference type="SUPFAM" id="SSF46565">
    <property type="entry name" value="Chaperone J-domain"/>
    <property type="match status" value="1"/>
</dbReference>
<keyword evidence="4 7" id="KW-1133">Transmembrane helix</keyword>
<feature type="compositionally biased region" description="Low complexity" evidence="6">
    <location>
        <begin position="233"/>
        <end position="257"/>
    </location>
</feature>
<evidence type="ECO:0000256" key="5">
    <source>
        <dbReference type="ARBA" id="ARBA00023136"/>
    </source>
</evidence>
<dbReference type="PROSITE" id="PS00636">
    <property type="entry name" value="DNAJ_1"/>
    <property type="match status" value="1"/>
</dbReference>
<keyword evidence="10" id="KW-1185">Reference proteome</keyword>
<dbReference type="PANTHER" id="PTHR43908">
    <property type="entry name" value="AT29763P-RELATED"/>
    <property type="match status" value="1"/>
</dbReference>
<name>A0AAV9XW27_9CRYT</name>
<dbReference type="InterPro" id="IPR001623">
    <property type="entry name" value="DnaJ_domain"/>
</dbReference>
<evidence type="ECO:0000256" key="3">
    <source>
        <dbReference type="ARBA" id="ARBA00022824"/>
    </source>
</evidence>
<dbReference type="PRINTS" id="PR00625">
    <property type="entry name" value="JDOMAIN"/>
</dbReference>
<dbReference type="AlphaFoldDB" id="A0AAV9XW27"/>
<feature type="compositionally biased region" description="Low complexity" evidence="6">
    <location>
        <begin position="56"/>
        <end position="73"/>
    </location>
</feature>
<dbReference type="Proteomes" id="UP001311799">
    <property type="component" value="Unassembled WGS sequence"/>
</dbReference>
<gene>
    <name evidence="9" type="ORF">RS030_3394</name>
</gene>
<evidence type="ECO:0000256" key="2">
    <source>
        <dbReference type="ARBA" id="ARBA00022692"/>
    </source>
</evidence>
<dbReference type="InterPro" id="IPR015399">
    <property type="entry name" value="DUF1977_DnaJ-like"/>
</dbReference>
<feature type="transmembrane region" description="Helical" evidence="7">
    <location>
        <begin position="267"/>
        <end position="289"/>
    </location>
</feature>
<evidence type="ECO:0000256" key="4">
    <source>
        <dbReference type="ARBA" id="ARBA00022989"/>
    </source>
</evidence>
<keyword evidence="2 7" id="KW-0812">Transmembrane</keyword>
<dbReference type="InterPro" id="IPR051100">
    <property type="entry name" value="DnaJ_subfamily_B/C"/>
</dbReference>
<protein>
    <recommendedName>
        <fullName evidence="8">J domain-containing protein</fullName>
    </recommendedName>
</protein>
<evidence type="ECO:0000256" key="7">
    <source>
        <dbReference type="SAM" id="Phobius"/>
    </source>
</evidence>
<dbReference type="Pfam" id="PF09320">
    <property type="entry name" value="DUF1977"/>
    <property type="match status" value="1"/>
</dbReference>
<dbReference type="InterPro" id="IPR018253">
    <property type="entry name" value="DnaJ_domain_CS"/>
</dbReference>
<dbReference type="InterPro" id="IPR036869">
    <property type="entry name" value="J_dom_sf"/>
</dbReference>
<dbReference type="EMBL" id="JAWDEY010000031">
    <property type="protein sequence ID" value="KAK6588703.1"/>
    <property type="molecule type" value="Genomic_DNA"/>
</dbReference>
<sequence>MDSNKEEADRCQKLAKKAIQNGDLHKARRLLEKANRMFPSDSVTKLLNSLESESFSSYGNDNNFNSNNNSTESFKSRNDLTDSGKRDNDGGLRKSRTDTGSDESERLCKKILKAKNYYDTLGITKDADDSTIKKAYKKLALQLHPDKCKAPSAEEAFKRIALAFQTLSDSEKRENYDAFGEEGPPPSYSSSENVRYYQYGTSGDGFLTPEDLFRMFFGGVPVDVSFQRHRANTRGNGNRTRTSNYASYSSSSSNSNNIREGTPLGRIAGLIQAFPILLMIIFALFGNFIPSFFQDESPIFSLNRTREYNGEKWTGIHNVPFYINPKGKFDSLFPPNSTKLQELEVQIEMLHFTRECGFEERKILQDIAYAKYYQSRSKLEEIQKRKKPNCDKLKWLIENYPSIYKQTMRG</sequence>
<dbReference type="SMART" id="SM00271">
    <property type="entry name" value="DnaJ"/>
    <property type="match status" value="1"/>
</dbReference>
<dbReference type="Gene3D" id="1.10.287.110">
    <property type="entry name" value="DnaJ domain"/>
    <property type="match status" value="1"/>
</dbReference>
<accession>A0AAV9XW27</accession>
<keyword evidence="5 7" id="KW-0472">Membrane</keyword>
<evidence type="ECO:0000259" key="8">
    <source>
        <dbReference type="PROSITE" id="PS50076"/>
    </source>
</evidence>
<feature type="region of interest" description="Disordered" evidence="6">
    <location>
        <begin position="230"/>
        <end position="259"/>
    </location>
</feature>
<evidence type="ECO:0000313" key="9">
    <source>
        <dbReference type="EMBL" id="KAK6588703.1"/>
    </source>
</evidence>
<feature type="region of interest" description="Disordered" evidence="6">
    <location>
        <begin position="56"/>
        <end position="103"/>
    </location>
</feature>
<proteinExistence type="predicted"/>
<dbReference type="CDD" id="cd06257">
    <property type="entry name" value="DnaJ"/>
    <property type="match status" value="1"/>
</dbReference>
<evidence type="ECO:0000313" key="10">
    <source>
        <dbReference type="Proteomes" id="UP001311799"/>
    </source>
</evidence>
<keyword evidence="3" id="KW-0256">Endoplasmic reticulum</keyword>
<dbReference type="PROSITE" id="PS50076">
    <property type="entry name" value="DNAJ_2"/>
    <property type="match status" value="1"/>
</dbReference>
<feature type="compositionally biased region" description="Basic and acidic residues" evidence="6">
    <location>
        <begin position="74"/>
        <end position="103"/>
    </location>
</feature>
<reference evidence="9 10" key="1">
    <citation type="submission" date="2023-10" db="EMBL/GenBank/DDBJ databases">
        <title>Comparative genomics analysis reveals potential genetic determinants of host preference in Cryptosporidium xiaoi.</title>
        <authorList>
            <person name="Xiao L."/>
            <person name="Li J."/>
        </authorList>
    </citation>
    <scope>NUCLEOTIDE SEQUENCE [LARGE SCALE GENOMIC DNA]</scope>
    <source>
        <strain evidence="9 10">52996</strain>
    </source>
</reference>
<comment type="caution">
    <text evidence="9">The sequence shown here is derived from an EMBL/GenBank/DDBJ whole genome shotgun (WGS) entry which is preliminary data.</text>
</comment>
<feature type="domain" description="J" evidence="8">
    <location>
        <begin position="116"/>
        <end position="180"/>
    </location>
</feature>
<evidence type="ECO:0000256" key="6">
    <source>
        <dbReference type="SAM" id="MobiDB-lite"/>
    </source>
</evidence>
<evidence type="ECO:0000256" key="1">
    <source>
        <dbReference type="ARBA" id="ARBA00004389"/>
    </source>
</evidence>
<comment type="subcellular location">
    <subcellularLocation>
        <location evidence="1">Endoplasmic reticulum membrane</location>
        <topology evidence="1">Single-pass membrane protein</topology>
    </subcellularLocation>
</comment>
<dbReference type="GO" id="GO:0005789">
    <property type="term" value="C:endoplasmic reticulum membrane"/>
    <property type="evidence" value="ECO:0007669"/>
    <property type="project" value="UniProtKB-SubCell"/>
</dbReference>